<dbReference type="AlphaFoldDB" id="A0AAN6XU85"/>
<dbReference type="EMBL" id="MU858366">
    <property type="protein sequence ID" value="KAK4206685.1"/>
    <property type="molecule type" value="Genomic_DNA"/>
</dbReference>
<evidence type="ECO:0000313" key="2">
    <source>
        <dbReference type="Proteomes" id="UP001301769"/>
    </source>
</evidence>
<organism evidence="1 2">
    <name type="scientific">Rhypophila decipiens</name>
    <dbReference type="NCBI Taxonomy" id="261697"/>
    <lineage>
        <taxon>Eukaryota</taxon>
        <taxon>Fungi</taxon>
        <taxon>Dikarya</taxon>
        <taxon>Ascomycota</taxon>
        <taxon>Pezizomycotina</taxon>
        <taxon>Sordariomycetes</taxon>
        <taxon>Sordariomycetidae</taxon>
        <taxon>Sordariales</taxon>
        <taxon>Naviculisporaceae</taxon>
        <taxon>Rhypophila</taxon>
    </lineage>
</organism>
<evidence type="ECO:0000313" key="1">
    <source>
        <dbReference type="EMBL" id="KAK4206685.1"/>
    </source>
</evidence>
<gene>
    <name evidence="1" type="ORF">QBC37DRAFT_117624</name>
</gene>
<reference evidence="1" key="2">
    <citation type="submission" date="2023-05" db="EMBL/GenBank/DDBJ databases">
        <authorList>
            <consortium name="Lawrence Berkeley National Laboratory"/>
            <person name="Steindorff A."/>
            <person name="Hensen N."/>
            <person name="Bonometti L."/>
            <person name="Westerberg I."/>
            <person name="Brannstrom I.O."/>
            <person name="Guillou S."/>
            <person name="Cros-Aarteil S."/>
            <person name="Calhoun S."/>
            <person name="Haridas S."/>
            <person name="Kuo A."/>
            <person name="Mondo S."/>
            <person name="Pangilinan J."/>
            <person name="Riley R."/>
            <person name="Labutti K."/>
            <person name="Andreopoulos B."/>
            <person name="Lipzen A."/>
            <person name="Chen C."/>
            <person name="Yanf M."/>
            <person name="Daum C."/>
            <person name="Ng V."/>
            <person name="Clum A."/>
            <person name="Ohm R."/>
            <person name="Martin F."/>
            <person name="Silar P."/>
            <person name="Natvig D."/>
            <person name="Lalanne C."/>
            <person name="Gautier V."/>
            <person name="Ament-Velasquez S.L."/>
            <person name="Kruys A."/>
            <person name="Hutchinson M.I."/>
            <person name="Powell A.J."/>
            <person name="Barry K."/>
            <person name="Miller A.N."/>
            <person name="Grigoriev I.V."/>
            <person name="Debuchy R."/>
            <person name="Gladieux P."/>
            <person name="Thoren M.H."/>
            <person name="Johannesson H."/>
        </authorList>
    </citation>
    <scope>NUCLEOTIDE SEQUENCE</scope>
    <source>
        <strain evidence="1">PSN293</strain>
    </source>
</reference>
<keyword evidence="2" id="KW-1185">Reference proteome</keyword>
<accession>A0AAN6XU85</accession>
<dbReference type="Proteomes" id="UP001301769">
    <property type="component" value="Unassembled WGS sequence"/>
</dbReference>
<proteinExistence type="predicted"/>
<reference evidence="1" key="1">
    <citation type="journal article" date="2023" name="Mol. Phylogenet. Evol.">
        <title>Genome-scale phylogeny and comparative genomics of the fungal order Sordariales.</title>
        <authorList>
            <person name="Hensen N."/>
            <person name="Bonometti L."/>
            <person name="Westerberg I."/>
            <person name="Brannstrom I.O."/>
            <person name="Guillou S."/>
            <person name="Cros-Aarteil S."/>
            <person name="Calhoun S."/>
            <person name="Haridas S."/>
            <person name="Kuo A."/>
            <person name="Mondo S."/>
            <person name="Pangilinan J."/>
            <person name="Riley R."/>
            <person name="LaButti K."/>
            <person name="Andreopoulos B."/>
            <person name="Lipzen A."/>
            <person name="Chen C."/>
            <person name="Yan M."/>
            <person name="Daum C."/>
            <person name="Ng V."/>
            <person name="Clum A."/>
            <person name="Steindorff A."/>
            <person name="Ohm R.A."/>
            <person name="Martin F."/>
            <person name="Silar P."/>
            <person name="Natvig D.O."/>
            <person name="Lalanne C."/>
            <person name="Gautier V."/>
            <person name="Ament-Velasquez S.L."/>
            <person name="Kruys A."/>
            <person name="Hutchinson M.I."/>
            <person name="Powell A.J."/>
            <person name="Barry K."/>
            <person name="Miller A.N."/>
            <person name="Grigoriev I.V."/>
            <person name="Debuchy R."/>
            <person name="Gladieux P."/>
            <person name="Hiltunen Thoren M."/>
            <person name="Johannesson H."/>
        </authorList>
    </citation>
    <scope>NUCLEOTIDE SEQUENCE</scope>
    <source>
        <strain evidence="1">PSN293</strain>
    </source>
</reference>
<comment type="caution">
    <text evidence="1">The sequence shown here is derived from an EMBL/GenBank/DDBJ whole genome shotgun (WGS) entry which is preliminary data.</text>
</comment>
<protein>
    <submittedName>
        <fullName evidence="1">Uncharacterized protein</fullName>
    </submittedName>
</protein>
<name>A0AAN6XU85_9PEZI</name>
<sequence length="339" mass="37858">MSFESSPSPLSVFELRTDFLGRQLQLDFLLLFFFLQFPNFFSFPKMSHVPPAALSKILAIAVSSSCHQIPQIAAAVPSLRLSSIRYYLPSVLSFRYIHSRLGVSLQFGLCCNFLENRIQTPGYHCPRVMQVLRRPSRAKMDRLDDGRMDLKIVSGVGFPPRFRLRLAVNERPSPLVGDSAHWDIQAILVLSKIVGLPRIVVVRVRVRFLTHMLSFQACHTGVKSFLEALTQRPKGRSIPALPNVSAFVILFPGLHSSPQIVQGLQAIGRNLCGVLLRDGFLARGKPGKCPWQICGIGGFLRNVPLCSLGIDIVDIFKMVICQGARGVRQYDHQCSYLSL</sequence>